<dbReference type="Proteomes" id="UP000196710">
    <property type="component" value="Chromosome"/>
</dbReference>
<organism evidence="3 5">
    <name type="scientific">Acutalibacter muris</name>
    <dbReference type="NCBI Taxonomy" id="1796620"/>
    <lineage>
        <taxon>Bacteria</taxon>
        <taxon>Bacillati</taxon>
        <taxon>Bacillota</taxon>
        <taxon>Clostridia</taxon>
        <taxon>Eubacteriales</taxon>
        <taxon>Acutalibacteraceae</taxon>
        <taxon>Acutalibacter</taxon>
    </lineage>
</organism>
<reference evidence="2" key="1">
    <citation type="journal article" date="2017" name="Genome Announc.">
        <title>High-Quality Whole-Genome Sequences of the Oligo-Mouse-Microbiota Bacterial Community.</title>
        <authorList>
            <person name="Garzetti D."/>
            <person name="Brugiroux S."/>
            <person name="Bunk B."/>
            <person name="Pukall R."/>
            <person name="McCoy K.D."/>
            <person name="Macpherson A.J."/>
            <person name="Stecher B."/>
        </authorList>
    </citation>
    <scope>NUCLEOTIDE SEQUENCE</scope>
    <source>
        <strain evidence="2">KB18</strain>
    </source>
</reference>
<dbReference type="EMBL" id="CP065321">
    <property type="protein sequence ID" value="QQR28533.1"/>
    <property type="molecule type" value="Genomic_DNA"/>
</dbReference>
<dbReference type="Pfam" id="PF01402">
    <property type="entry name" value="RHH_1"/>
    <property type="match status" value="1"/>
</dbReference>
<sequence>MPEEIKITKKRPRRGDDGHKIVSVRMKDETIERLDALAEKTNRSRNELINMLLDSALDIVKVEE</sequence>
<reference evidence="3 5" key="3">
    <citation type="submission" date="2020-11" db="EMBL/GenBank/DDBJ databases">
        <title>Closed and high quality bacterial genomes of the OMM12 community.</title>
        <authorList>
            <person name="Marbouty M."/>
            <person name="Lamy-Besnier Q."/>
            <person name="Debarbieux L."/>
            <person name="Koszul R."/>
        </authorList>
    </citation>
    <scope>NUCLEOTIDE SEQUENCE [LARGE SCALE GENOMIC DNA]</scope>
    <source>
        <strain evidence="3 5">KB18</strain>
    </source>
</reference>
<accession>A0A1Z2XLC8</accession>
<dbReference type="Gene3D" id="1.10.1220.10">
    <property type="entry name" value="Met repressor-like"/>
    <property type="match status" value="1"/>
</dbReference>
<proteinExistence type="predicted"/>
<gene>
    <name evidence="2" type="ORF">ADH66_00375</name>
    <name evidence="3" type="ORF">I5Q82_10375</name>
</gene>
<feature type="domain" description="Ribbon-helix-helix protein CopG" evidence="1">
    <location>
        <begin position="20"/>
        <end position="49"/>
    </location>
</feature>
<evidence type="ECO:0000313" key="4">
    <source>
        <dbReference type="Proteomes" id="UP000196710"/>
    </source>
</evidence>
<evidence type="ECO:0000313" key="3">
    <source>
        <dbReference type="EMBL" id="QQR28533.1"/>
    </source>
</evidence>
<evidence type="ECO:0000259" key="1">
    <source>
        <dbReference type="Pfam" id="PF01402"/>
    </source>
</evidence>
<dbReference type="Proteomes" id="UP000596035">
    <property type="component" value="Chromosome"/>
</dbReference>
<reference evidence="4" key="2">
    <citation type="submission" date="2017-05" db="EMBL/GenBank/DDBJ databases">
        <title>Improved OligoMM genomes.</title>
        <authorList>
            <person name="Garzetti D."/>
        </authorList>
    </citation>
    <scope>NUCLEOTIDE SEQUENCE [LARGE SCALE GENOMIC DNA]</scope>
    <source>
        <strain evidence="4">KB18</strain>
    </source>
</reference>
<dbReference type="AlphaFoldDB" id="A0A1Z2XLC8"/>
<evidence type="ECO:0000313" key="2">
    <source>
        <dbReference type="EMBL" id="ASB39244.1"/>
    </source>
</evidence>
<dbReference type="InterPro" id="IPR013321">
    <property type="entry name" value="Arc_rbn_hlx_hlx"/>
</dbReference>
<dbReference type="KEGG" id="amur:ADH66_00375"/>
<dbReference type="InterPro" id="IPR010985">
    <property type="entry name" value="Ribbon_hlx_hlx"/>
</dbReference>
<dbReference type="SUPFAM" id="SSF47598">
    <property type="entry name" value="Ribbon-helix-helix"/>
    <property type="match status" value="1"/>
</dbReference>
<dbReference type="RefSeq" id="WP_066537130.1">
    <property type="nucleotide sequence ID" value="NZ_CAQHGX010000004.1"/>
</dbReference>
<keyword evidence="4" id="KW-1185">Reference proteome</keyword>
<dbReference type="InterPro" id="IPR002145">
    <property type="entry name" value="CopG"/>
</dbReference>
<dbReference type="GO" id="GO:0006355">
    <property type="term" value="P:regulation of DNA-templated transcription"/>
    <property type="evidence" value="ECO:0007669"/>
    <property type="project" value="InterPro"/>
</dbReference>
<name>A0A1Z2XLC8_9FIRM</name>
<protein>
    <submittedName>
        <fullName evidence="3">CopG family transcriptional regulator</fullName>
    </submittedName>
</protein>
<evidence type="ECO:0000313" key="5">
    <source>
        <dbReference type="Proteomes" id="UP000596035"/>
    </source>
</evidence>
<dbReference type="EMBL" id="CP021422">
    <property type="protein sequence ID" value="ASB39244.1"/>
    <property type="molecule type" value="Genomic_DNA"/>
</dbReference>